<evidence type="ECO:0000256" key="7">
    <source>
        <dbReference type="ARBA" id="ARBA00023049"/>
    </source>
</evidence>
<dbReference type="SMART" id="SM00382">
    <property type="entry name" value="AAA"/>
    <property type="match status" value="1"/>
</dbReference>
<feature type="domain" description="AAA+ ATPase" evidence="8">
    <location>
        <begin position="224"/>
        <end position="363"/>
    </location>
</feature>
<dbReference type="Pfam" id="PF01434">
    <property type="entry name" value="Peptidase_M41"/>
    <property type="match status" value="1"/>
</dbReference>
<dbReference type="Gene3D" id="1.20.58.760">
    <property type="entry name" value="Peptidase M41"/>
    <property type="match status" value="1"/>
</dbReference>
<dbReference type="InterPro" id="IPR041569">
    <property type="entry name" value="AAA_lid_3"/>
</dbReference>
<dbReference type="GO" id="GO:0004222">
    <property type="term" value="F:metalloendopeptidase activity"/>
    <property type="evidence" value="ECO:0007669"/>
    <property type="project" value="InterPro"/>
</dbReference>
<dbReference type="EMBL" id="JH719395">
    <property type="protein sequence ID" value="EJC80177.1"/>
    <property type="molecule type" value="Genomic_DNA"/>
</dbReference>
<dbReference type="InterPro" id="IPR037219">
    <property type="entry name" value="Peptidase_M41-like"/>
</dbReference>
<dbReference type="InterPro" id="IPR000642">
    <property type="entry name" value="Peptidase_M41"/>
</dbReference>
<evidence type="ECO:0000313" key="9">
    <source>
        <dbReference type="EMBL" id="EJC80177.1"/>
    </source>
</evidence>
<evidence type="ECO:0000256" key="2">
    <source>
        <dbReference type="ARBA" id="ARBA00010044"/>
    </source>
</evidence>
<dbReference type="GO" id="GO:0006508">
    <property type="term" value="P:proteolysis"/>
    <property type="evidence" value="ECO:0007669"/>
    <property type="project" value="UniProtKB-KW"/>
</dbReference>
<dbReference type="SUPFAM" id="SSF52540">
    <property type="entry name" value="P-loop containing nucleoside triphosphate hydrolases"/>
    <property type="match status" value="1"/>
</dbReference>
<protein>
    <submittedName>
        <fullName evidence="9">ATP-dependent Zn protease</fullName>
    </submittedName>
</protein>
<name>J0CAP5_RHILT</name>
<dbReference type="Gene3D" id="3.40.50.300">
    <property type="entry name" value="P-loop containing nucleotide triphosphate hydrolases"/>
    <property type="match status" value="1"/>
</dbReference>
<evidence type="ECO:0000256" key="4">
    <source>
        <dbReference type="ARBA" id="ARBA00022723"/>
    </source>
</evidence>
<proteinExistence type="inferred from homology"/>
<dbReference type="InterPro" id="IPR027417">
    <property type="entry name" value="P-loop_NTPase"/>
</dbReference>
<evidence type="ECO:0000256" key="5">
    <source>
        <dbReference type="ARBA" id="ARBA00022801"/>
    </source>
</evidence>
<evidence type="ECO:0000256" key="3">
    <source>
        <dbReference type="ARBA" id="ARBA00022670"/>
    </source>
</evidence>
<keyword evidence="7" id="KW-0482">Metalloprotease</keyword>
<dbReference type="InterPro" id="IPR003959">
    <property type="entry name" value="ATPase_AAA_core"/>
</dbReference>
<dbReference type="GO" id="GO:0016887">
    <property type="term" value="F:ATP hydrolysis activity"/>
    <property type="evidence" value="ECO:0007669"/>
    <property type="project" value="InterPro"/>
</dbReference>
<dbReference type="Pfam" id="PF00004">
    <property type="entry name" value="AAA"/>
    <property type="match status" value="1"/>
</dbReference>
<evidence type="ECO:0000256" key="1">
    <source>
        <dbReference type="ARBA" id="ARBA00001947"/>
    </source>
</evidence>
<evidence type="ECO:0000259" key="8">
    <source>
        <dbReference type="SMART" id="SM00382"/>
    </source>
</evidence>
<keyword evidence="6" id="KW-0862">Zinc</keyword>
<dbReference type="GO" id="GO:0005524">
    <property type="term" value="F:ATP binding"/>
    <property type="evidence" value="ECO:0007669"/>
    <property type="project" value="InterPro"/>
</dbReference>
<comment type="cofactor">
    <cofactor evidence="1">
        <name>Zn(2+)</name>
        <dbReference type="ChEBI" id="CHEBI:29105"/>
    </cofactor>
</comment>
<dbReference type="PANTHER" id="PTHR23076:SF97">
    <property type="entry name" value="ATP-DEPENDENT ZINC METALLOPROTEASE YME1L1"/>
    <property type="match status" value="1"/>
</dbReference>
<dbReference type="GO" id="GO:0004176">
    <property type="term" value="F:ATP-dependent peptidase activity"/>
    <property type="evidence" value="ECO:0007669"/>
    <property type="project" value="InterPro"/>
</dbReference>
<dbReference type="AlphaFoldDB" id="J0CAP5"/>
<accession>J0CAP5</accession>
<dbReference type="GO" id="GO:0030163">
    <property type="term" value="P:protein catabolic process"/>
    <property type="evidence" value="ECO:0007669"/>
    <property type="project" value="TreeGrafter"/>
</dbReference>
<dbReference type="GO" id="GO:0005886">
    <property type="term" value="C:plasma membrane"/>
    <property type="evidence" value="ECO:0007669"/>
    <property type="project" value="TreeGrafter"/>
</dbReference>
<comment type="similarity">
    <text evidence="2">In the C-terminal section; belongs to the peptidase M41 family.</text>
</comment>
<evidence type="ECO:0000313" key="10">
    <source>
        <dbReference type="Proteomes" id="UP000005732"/>
    </source>
</evidence>
<keyword evidence="4" id="KW-0479">Metal-binding</keyword>
<dbReference type="InterPro" id="IPR003593">
    <property type="entry name" value="AAA+_ATPase"/>
</dbReference>
<dbReference type="SUPFAM" id="SSF140990">
    <property type="entry name" value="FtsH protease domain-like"/>
    <property type="match status" value="1"/>
</dbReference>
<gene>
    <name evidence="9" type="ORF">Rleg4DRAFT_1791</name>
</gene>
<reference evidence="9 10" key="1">
    <citation type="submission" date="2012-02" db="EMBL/GenBank/DDBJ databases">
        <title>Improved High-Quality Draft Sequence of Rhizobium leguminosarum bv. trifolii WSM2297.</title>
        <authorList>
            <consortium name="US DOE Joint Genome Institute"/>
            <person name="Lucas S."/>
            <person name="Han J."/>
            <person name="Lapidus A."/>
            <person name="Cheng J.-F."/>
            <person name="Goodwin L."/>
            <person name="Pitluck S."/>
            <person name="Peters L."/>
            <person name="Ovchinnikova G."/>
            <person name="Zhang X."/>
            <person name="Detter J.C."/>
            <person name="Han C."/>
            <person name="Tapia R."/>
            <person name="Land M."/>
            <person name="Hauser L."/>
            <person name="Kyrpides N."/>
            <person name="Ivanova N."/>
            <person name="Pagani I."/>
            <person name="Brau L."/>
            <person name="Yates R."/>
            <person name="O'Hara G."/>
            <person name="Rui T."/>
            <person name="Howieson J."/>
            <person name="Reeve W."/>
            <person name="Woyke T."/>
        </authorList>
    </citation>
    <scope>NUCLEOTIDE SEQUENCE [LARGE SCALE GENOMIC DNA]</scope>
    <source>
        <strain evidence="9 10">WSM2297</strain>
    </source>
</reference>
<keyword evidence="3 9" id="KW-0645">Protease</keyword>
<dbReference type="HOGENOM" id="CLU_000688_20_0_5"/>
<dbReference type="RefSeq" id="WP_003580664.1">
    <property type="nucleotide sequence ID" value="NZ_JH719395.1"/>
</dbReference>
<sequence length="628" mass="69264">MDIPRNRQGFALPEYLAYASIERAIRPYARSDRFAVALVLPRWEDKAIYLRAAAAHLNPLDNFRVSDRAYIGDEKPETYDSILDDFANRRTIVLFKDGESVPQEVAIAFDSVTHLDVPSIRMVQGIVKWIYKLEIGSEDAELLARSDWRHLKLAVVRGRPISRVLSSLRKLQAAPLSASVKRTIIDETISLERMEGYGEAKNWGLDLARDVGDWSTGSLSWDDVDRGILLSGPPGVGKTVFARALARTCKMALVVASYAKWQAKGHLGDFLKAMQGSFGEARKMTPSILFIDELDAFGDRNTVDSDNASYDIKAINGLLEQLDGLEGREGVVVVGACNNPGWIDPAITRPGRLDRQVRIGLPDADARAAIFRMHLREELSAKDHRAFAAATEGMTGADIQQIVRYARRNARRGRHPLTPADVFRHVPPAVPVPPDVIRINAIHEIGHAIVGAALGMSLSTVSIASTLRLDQTRQHVGQAVFARNVWARRTKDHYLDIIAMTMGGIAAEHVFLGCWDDGASGGAGSDLHEATKIAIALERSYGMGKNLASYGPASSLDTNEIRQVDSSLMAEVEVILRDQFDRAKAILEDRRDACLELVDKLVRRQLLPGSEVMEAICQISSVPEKHND</sequence>
<organism evidence="9 10">
    <name type="scientific">Rhizobium leguminosarum bv. trifolii WSM2297</name>
    <dbReference type="NCBI Taxonomy" id="754762"/>
    <lineage>
        <taxon>Bacteria</taxon>
        <taxon>Pseudomonadati</taxon>
        <taxon>Pseudomonadota</taxon>
        <taxon>Alphaproteobacteria</taxon>
        <taxon>Hyphomicrobiales</taxon>
        <taxon>Rhizobiaceae</taxon>
        <taxon>Rhizobium/Agrobacterium group</taxon>
        <taxon>Rhizobium</taxon>
    </lineage>
</organism>
<dbReference type="Pfam" id="PF17862">
    <property type="entry name" value="AAA_lid_3"/>
    <property type="match status" value="1"/>
</dbReference>
<evidence type="ECO:0000256" key="6">
    <source>
        <dbReference type="ARBA" id="ARBA00022833"/>
    </source>
</evidence>
<dbReference type="OrthoDB" id="9809379at2"/>
<dbReference type="PANTHER" id="PTHR23076">
    <property type="entry name" value="METALLOPROTEASE M41 FTSH"/>
    <property type="match status" value="1"/>
</dbReference>
<dbReference type="Proteomes" id="UP000005732">
    <property type="component" value="Unassembled WGS sequence"/>
</dbReference>
<dbReference type="Gene3D" id="1.10.8.60">
    <property type="match status" value="1"/>
</dbReference>
<keyword evidence="5" id="KW-0378">Hydrolase</keyword>